<organism evidence="6 7">
    <name type="scientific">Sporomusa ovata</name>
    <dbReference type="NCBI Taxonomy" id="2378"/>
    <lineage>
        <taxon>Bacteria</taxon>
        <taxon>Bacillati</taxon>
        <taxon>Bacillota</taxon>
        <taxon>Negativicutes</taxon>
        <taxon>Selenomonadales</taxon>
        <taxon>Sporomusaceae</taxon>
        <taxon>Sporomusa</taxon>
    </lineage>
</organism>
<dbReference type="Gene3D" id="3.40.50.280">
    <property type="entry name" value="Cobalamin-binding domain"/>
    <property type="match status" value="1"/>
</dbReference>
<dbReference type="GO" id="GO:0008705">
    <property type="term" value="F:methionine synthase activity"/>
    <property type="evidence" value="ECO:0007669"/>
    <property type="project" value="UniProtKB-EC"/>
</dbReference>
<dbReference type="GO" id="GO:0032259">
    <property type="term" value="P:methylation"/>
    <property type="evidence" value="ECO:0007669"/>
    <property type="project" value="UniProtKB-KW"/>
</dbReference>
<dbReference type="InterPro" id="IPR050554">
    <property type="entry name" value="Met_Synthase/Corrinoid"/>
</dbReference>
<dbReference type="PANTHER" id="PTHR45833">
    <property type="entry name" value="METHIONINE SYNTHASE"/>
    <property type="match status" value="1"/>
</dbReference>
<evidence type="ECO:0000256" key="3">
    <source>
        <dbReference type="ARBA" id="ARBA00023285"/>
    </source>
</evidence>
<evidence type="ECO:0000313" key="6">
    <source>
        <dbReference type="EMBL" id="CQR73053.1"/>
    </source>
</evidence>
<dbReference type="PROSITE" id="PS51337">
    <property type="entry name" value="B12_BINDING_NTER"/>
    <property type="match status" value="1"/>
</dbReference>
<accession>A0A0U1L1L4</accession>
<keyword evidence="3" id="KW-0170">Cobalt</keyword>
<feature type="domain" description="B12-binding N-terminal" evidence="5">
    <location>
        <begin position="1"/>
        <end position="88"/>
    </location>
</feature>
<dbReference type="AlphaFoldDB" id="A0A0U1L1L4"/>
<dbReference type="PANTHER" id="PTHR45833:SF1">
    <property type="entry name" value="METHIONINE SYNTHASE"/>
    <property type="match status" value="1"/>
</dbReference>
<dbReference type="EC" id="2.1.1.13" evidence="6"/>
<evidence type="ECO:0000313" key="7">
    <source>
        <dbReference type="Proteomes" id="UP000049855"/>
    </source>
</evidence>
<dbReference type="SUPFAM" id="SSF52242">
    <property type="entry name" value="Cobalamin (vitamin B12)-binding domain"/>
    <property type="match status" value="1"/>
</dbReference>
<reference evidence="7" key="1">
    <citation type="submission" date="2015-03" db="EMBL/GenBank/DDBJ databases">
        <authorList>
            <person name="Nijsse Bart"/>
        </authorList>
    </citation>
    <scope>NUCLEOTIDE SEQUENCE [LARGE SCALE GENOMIC DNA]</scope>
</reference>
<dbReference type="Gene3D" id="1.10.1240.10">
    <property type="entry name" value="Methionine synthase domain"/>
    <property type="match status" value="1"/>
</dbReference>
<keyword evidence="6" id="KW-0808">Transferase</keyword>
<dbReference type="InterPro" id="IPR006158">
    <property type="entry name" value="Cobalamin-bd"/>
</dbReference>
<dbReference type="RefSeq" id="WP_021167863.1">
    <property type="nucleotide sequence ID" value="NZ_CTRP01000012.1"/>
</dbReference>
<sequence>MSNFEKLAEAVYQGDDSEVKTITQGMIASGVSPMEIVSKGLLAGMDIVAPKFKAGEMFIPEVMMSAKALSEGLTIVKPLLSAEDSANVSTFVMGTVKGDLHDIGKNLVVMLLESGGFNVVDLGVDVAPETFVAAIKEHKPQIVGMCALLTTTMMAMQDTIDAITEAGLRDKVKVLVGGAPLYPEFADKIGADGYCVDAVACKEMAAKMVVNK</sequence>
<comment type="similarity">
    <text evidence="1">Belongs to the methylamine corrinoid protein family.</text>
</comment>
<protein>
    <submittedName>
        <fullName evidence="6">5-methyltetrahydrofolate--homocysteine methyltransferase</fullName>
        <ecNumber evidence="6">2.1.1.13</ecNumber>
    </submittedName>
</protein>
<dbReference type="GO" id="GO:0046653">
    <property type="term" value="P:tetrahydrofolate metabolic process"/>
    <property type="evidence" value="ECO:0007669"/>
    <property type="project" value="TreeGrafter"/>
</dbReference>
<evidence type="ECO:0000256" key="1">
    <source>
        <dbReference type="ARBA" id="ARBA00010854"/>
    </source>
</evidence>
<proteinExistence type="inferred from homology"/>
<evidence type="ECO:0000256" key="2">
    <source>
        <dbReference type="ARBA" id="ARBA00022723"/>
    </source>
</evidence>
<dbReference type="SMART" id="SM01018">
    <property type="entry name" value="B12-binding_2"/>
    <property type="match status" value="1"/>
</dbReference>
<name>A0A0U1L1L4_9FIRM</name>
<dbReference type="Pfam" id="PF02310">
    <property type="entry name" value="B12-binding"/>
    <property type="match status" value="1"/>
</dbReference>
<keyword evidence="6" id="KW-0489">Methyltransferase</keyword>
<gene>
    <name evidence="6" type="ORF">SpAn4DRAFT_2285</name>
</gene>
<dbReference type="GO" id="GO:0050667">
    <property type="term" value="P:homocysteine metabolic process"/>
    <property type="evidence" value="ECO:0007669"/>
    <property type="project" value="TreeGrafter"/>
</dbReference>
<dbReference type="SUPFAM" id="SSF47644">
    <property type="entry name" value="Methionine synthase domain"/>
    <property type="match status" value="1"/>
</dbReference>
<evidence type="ECO:0000259" key="4">
    <source>
        <dbReference type="PROSITE" id="PS51332"/>
    </source>
</evidence>
<keyword evidence="2" id="KW-0479">Metal-binding</keyword>
<dbReference type="InterPro" id="IPR003759">
    <property type="entry name" value="Cbl-bd_cap"/>
</dbReference>
<dbReference type="Proteomes" id="UP000049855">
    <property type="component" value="Unassembled WGS sequence"/>
</dbReference>
<dbReference type="InterPro" id="IPR036594">
    <property type="entry name" value="Meth_synthase_dom"/>
</dbReference>
<dbReference type="GO" id="GO:0031419">
    <property type="term" value="F:cobalamin binding"/>
    <property type="evidence" value="ECO:0007669"/>
    <property type="project" value="InterPro"/>
</dbReference>
<dbReference type="GO" id="GO:0046872">
    <property type="term" value="F:metal ion binding"/>
    <property type="evidence" value="ECO:0007669"/>
    <property type="project" value="UniProtKB-KW"/>
</dbReference>
<dbReference type="InterPro" id="IPR036724">
    <property type="entry name" value="Cobalamin-bd_sf"/>
</dbReference>
<dbReference type="GO" id="GO:0005829">
    <property type="term" value="C:cytosol"/>
    <property type="evidence" value="ECO:0007669"/>
    <property type="project" value="TreeGrafter"/>
</dbReference>
<evidence type="ECO:0000259" key="5">
    <source>
        <dbReference type="PROSITE" id="PS51337"/>
    </source>
</evidence>
<dbReference type="EMBL" id="CTRP01000012">
    <property type="protein sequence ID" value="CQR73053.1"/>
    <property type="molecule type" value="Genomic_DNA"/>
</dbReference>
<feature type="domain" description="B12-binding" evidence="4">
    <location>
        <begin position="88"/>
        <end position="212"/>
    </location>
</feature>
<dbReference type="CDD" id="cd02070">
    <property type="entry name" value="corrinoid_protein_B12-BD"/>
    <property type="match status" value="1"/>
</dbReference>
<keyword evidence="7" id="KW-1185">Reference proteome</keyword>
<dbReference type="Pfam" id="PF02607">
    <property type="entry name" value="B12-binding_2"/>
    <property type="match status" value="1"/>
</dbReference>
<dbReference type="FunFam" id="3.40.50.280:FF:000003">
    <property type="entry name" value="Dimethylamine methyltransferase corrinoid protein"/>
    <property type="match status" value="1"/>
</dbReference>
<dbReference type="PROSITE" id="PS51332">
    <property type="entry name" value="B12_BINDING"/>
    <property type="match status" value="1"/>
</dbReference>